<sequence length="365" mass="41678">MSKKACREIGYAVMNVVVASFLISGVWSVPLPFNASQPLPGLTVKRIHEKVTDFSKSRFANINPADLNASLIKPPDHLEGLPMERDGQLNAQYRKEVLLGAESSKQEADEVLLRAVFAKVDANHDGQLTISELEKWIAAKVKEHYAQAVRDNFWIFSALDKNHDGRVSWEEYHVNFMIEKGFDDKYAKNHPEDHKTLDRDLKERILLDKAMWFEAANSDPDALNIDEFLTFRHPEHSHVSLIKMVNDIISNLDENGDEQLSKDEFAQLGPDEMKHTTKEEWKKERIQEFEQNIDLNGDGQASRQELLMYNDPENPVHARSEARELVLEADSDGDNQLSLEEVLAKKDVFLGSKMVNTAKNIHDEF</sequence>
<evidence type="ECO:0000256" key="4">
    <source>
        <dbReference type="ARBA" id="ARBA00022837"/>
    </source>
</evidence>
<dbReference type="InterPro" id="IPR018247">
    <property type="entry name" value="EF_Hand_1_Ca_BS"/>
</dbReference>
<dbReference type="Pfam" id="PF13499">
    <property type="entry name" value="EF-hand_7"/>
    <property type="match status" value="1"/>
</dbReference>
<keyword evidence="5" id="KW-0333">Golgi apparatus</keyword>
<dbReference type="InterPro" id="IPR002048">
    <property type="entry name" value="EF_hand_dom"/>
</dbReference>
<dbReference type="SUPFAM" id="SSF47473">
    <property type="entry name" value="EF-hand"/>
    <property type="match status" value="2"/>
</dbReference>
<evidence type="ECO:0000313" key="13">
    <source>
        <dbReference type="Proteomes" id="UP001321473"/>
    </source>
</evidence>
<reference evidence="12 13" key="1">
    <citation type="journal article" date="2023" name="Arcadia Sci">
        <title>De novo assembly of a long-read Amblyomma americanum tick genome.</title>
        <authorList>
            <person name="Chou S."/>
            <person name="Poskanzer K.E."/>
            <person name="Rollins M."/>
            <person name="Thuy-Boun P.S."/>
        </authorList>
    </citation>
    <scope>NUCLEOTIDE SEQUENCE [LARGE SCALE GENOMIC DNA]</scope>
    <source>
        <strain evidence="12">F_SG_1</strain>
        <tissue evidence="12">Salivary glands</tissue>
    </source>
</reference>
<keyword evidence="1" id="KW-0479">Metal-binding</keyword>
<evidence type="ECO:0000256" key="6">
    <source>
        <dbReference type="ARBA" id="ARBA00023180"/>
    </source>
</evidence>
<keyword evidence="3" id="KW-0677">Repeat</keyword>
<evidence type="ECO:0000256" key="3">
    <source>
        <dbReference type="ARBA" id="ARBA00022737"/>
    </source>
</evidence>
<dbReference type="GO" id="GO:0005509">
    <property type="term" value="F:calcium ion binding"/>
    <property type="evidence" value="ECO:0007669"/>
    <property type="project" value="InterPro"/>
</dbReference>
<evidence type="ECO:0000259" key="11">
    <source>
        <dbReference type="PROSITE" id="PS50222"/>
    </source>
</evidence>
<keyword evidence="10" id="KW-1133">Transmembrane helix</keyword>
<organism evidence="12 13">
    <name type="scientific">Amblyomma americanum</name>
    <name type="common">Lone star tick</name>
    <dbReference type="NCBI Taxonomy" id="6943"/>
    <lineage>
        <taxon>Eukaryota</taxon>
        <taxon>Metazoa</taxon>
        <taxon>Ecdysozoa</taxon>
        <taxon>Arthropoda</taxon>
        <taxon>Chelicerata</taxon>
        <taxon>Arachnida</taxon>
        <taxon>Acari</taxon>
        <taxon>Parasitiformes</taxon>
        <taxon>Ixodida</taxon>
        <taxon>Ixodoidea</taxon>
        <taxon>Ixodidae</taxon>
        <taxon>Amblyomminae</taxon>
        <taxon>Amblyomma</taxon>
    </lineage>
</organism>
<evidence type="ECO:0000256" key="2">
    <source>
        <dbReference type="ARBA" id="ARBA00022729"/>
    </source>
</evidence>
<dbReference type="InterPro" id="IPR011992">
    <property type="entry name" value="EF-hand-dom_pair"/>
</dbReference>
<dbReference type="GO" id="GO:0005783">
    <property type="term" value="C:endoplasmic reticulum"/>
    <property type="evidence" value="ECO:0007669"/>
    <property type="project" value="TreeGrafter"/>
</dbReference>
<evidence type="ECO:0000256" key="5">
    <source>
        <dbReference type="ARBA" id="ARBA00023034"/>
    </source>
</evidence>
<dbReference type="GO" id="GO:0005796">
    <property type="term" value="C:Golgi lumen"/>
    <property type="evidence" value="ECO:0007669"/>
    <property type="project" value="UniProtKB-SubCell"/>
</dbReference>
<feature type="domain" description="EF-hand" evidence="11">
    <location>
        <begin position="147"/>
        <end position="182"/>
    </location>
</feature>
<keyword evidence="13" id="KW-1185">Reference proteome</keyword>
<dbReference type="PROSITE" id="PS50222">
    <property type="entry name" value="EF_HAND_2"/>
    <property type="match status" value="3"/>
</dbReference>
<dbReference type="SMART" id="SM00054">
    <property type="entry name" value="EFh"/>
    <property type="match status" value="4"/>
</dbReference>
<dbReference type="AlphaFoldDB" id="A0AAQ4ECS7"/>
<dbReference type="PANTHER" id="PTHR10827:SF98">
    <property type="entry name" value="45 KDA CALCIUM-BINDING PROTEIN"/>
    <property type="match status" value="1"/>
</dbReference>
<dbReference type="PANTHER" id="PTHR10827">
    <property type="entry name" value="RETICULOCALBIN"/>
    <property type="match status" value="1"/>
</dbReference>
<comment type="subcellular location">
    <subcellularLocation>
        <location evidence="7">Golgi apparatus lumen</location>
    </subcellularLocation>
</comment>
<keyword evidence="10" id="KW-0812">Transmembrane</keyword>
<gene>
    <name evidence="12" type="ORF">V5799_024177</name>
</gene>
<dbReference type="Proteomes" id="UP001321473">
    <property type="component" value="Unassembled WGS sequence"/>
</dbReference>
<keyword evidence="4" id="KW-0106">Calcium</keyword>
<comment type="caution">
    <text evidence="12">The sequence shown here is derived from an EMBL/GenBank/DDBJ whole genome shotgun (WGS) entry which is preliminary data.</text>
</comment>
<keyword evidence="2" id="KW-0732">Signal</keyword>
<evidence type="ECO:0000256" key="7">
    <source>
        <dbReference type="ARBA" id="ARBA00023769"/>
    </source>
</evidence>
<dbReference type="GO" id="GO:0017156">
    <property type="term" value="P:calcium-ion regulated exocytosis"/>
    <property type="evidence" value="ECO:0007669"/>
    <property type="project" value="TreeGrafter"/>
</dbReference>
<dbReference type="EMBL" id="JARKHS020018092">
    <property type="protein sequence ID" value="KAK8772579.1"/>
    <property type="molecule type" value="Genomic_DNA"/>
</dbReference>
<name>A0AAQ4ECS7_AMBAM</name>
<evidence type="ECO:0000256" key="10">
    <source>
        <dbReference type="SAM" id="Phobius"/>
    </source>
</evidence>
<dbReference type="CDD" id="cd16225">
    <property type="entry name" value="EFh_CREC_cab45"/>
    <property type="match status" value="1"/>
</dbReference>
<keyword evidence="6" id="KW-0325">Glycoprotein</keyword>
<evidence type="ECO:0000256" key="1">
    <source>
        <dbReference type="ARBA" id="ARBA00022723"/>
    </source>
</evidence>
<feature type="domain" description="EF-hand" evidence="11">
    <location>
        <begin position="108"/>
        <end position="143"/>
    </location>
</feature>
<evidence type="ECO:0000256" key="9">
    <source>
        <dbReference type="ARBA" id="ARBA00031511"/>
    </source>
</evidence>
<accession>A0AAQ4ECS7</accession>
<evidence type="ECO:0000313" key="12">
    <source>
        <dbReference type="EMBL" id="KAK8772579.1"/>
    </source>
</evidence>
<keyword evidence="10" id="KW-0472">Membrane</keyword>
<protein>
    <recommendedName>
        <fullName evidence="8">45 kDa calcium-binding protein</fullName>
    </recommendedName>
    <alternativeName>
        <fullName evidence="9">Stromal cell-derived factor 4</fullName>
    </alternativeName>
</protein>
<dbReference type="Gene3D" id="1.10.238.10">
    <property type="entry name" value="EF-hand"/>
    <property type="match status" value="2"/>
</dbReference>
<dbReference type="InterPro" id="IPR027240">
    <property type="entry name" value="CAB45_EFh"/>
</dbReference>
<evidence type="ECO:0000256" key="8">
    <source>
        <dbReference type="ARBA" id="ARBA00023817"/>
    </source>
</evidence>
<dbReference type="PROSITE" id="PS00018">
    <property type="entry name" value="EF_HAND_1"/>
    <property type="match status" value="3"/>
</dbReference>
<proteinExistence type="predicted"/>
<feature type="transmembrane region" description="Helical" evidence="10">
    <location>
        <begin position="12"/>
        <end position="33"/>
    </location>
</feature>
<feature type="domain" description="EF-hand" evidence="11">
    <location>
        <begin position="240"/>
        <end position="275"/>
    </location>
</feature>